<evidence type="ECO:0008006" key="11">
    <source>
        <dbReference type="Google" id="ProtNLM"/>
    </source>
</evidence>
<dbReference type="CDD" id="cd16833">
    <property type="entry name" value="YfiH"/>
    <property type="match status" value="1"/>
</dbReference>
<evidence type="ECO:0000256" key="2">
    <source>
        <dbReference type="ARBA" id="ARBA00007353"/>
    </source>
</evidence>
<comment type="catalytic activity">
    <reaction evidence="9">
        <text>S-methyl-5'-thioadenosine + phosphate = 5-(methylsulfanyl)-alpha-D-ribose 1-phosphate + adenine</text>
        <dbReference type="Rhea" id="RHEA:11852"/>
        <dbReference type="ChEBI" id="CHEBI:16708"/>
        <dbReference type="ChEBI" id="CHEBI:17509"/>
        <dbReference type="ChEBI" id="CHEBI:43474"/>
        <dbReference type="ChEBI" id="CHEBI:58533"/>
        <dbReference type="EC" id="2.4.2.28"/>
    </reaction>
    <physiologicalReaction direction="left-to-right" evidence="9">
        <dbReference type="Rhea" id="RHEA:11853"/>
    </physiologicalReaction>
</comment>
<dbReference type="PANTHER" id="PTHR30616">
    <property type="entry name" value="UNCHARACTERIZED PROTEIN YFIH"/>
    <property type="match status" value="1"/>
</dbReference>
<comment type="caution">
    <text evidence="10">The sequence shown here is derived from an EMBL/GenBank/DDBJ whole genome shotgun (WGS) entry which is preliminary data.</text>
</comment>
<dbReference type="AlphaFoldDB" id="A0A0W8FQ97"/>
<keyword evidence="3" id="KW-0808">Transferase</keyword>
<keyword evidence="5" id="KW-0378">Hydrolase</keyword>
<evidence type="ECO:0000256" key="5">
    <source>
        <dbReference type="ARBA" id="ARBA00022801"/>
    </source>
</evidence>
<evidence type="ECO:0000256" key="6">
    <source>
        <dbReference type="ARBA" id="ARBA00022833"/>
    </source>
</evidence>
<evidence type="ECO:0000256" key="9">
    <source>
        <dbReference type="ARBA" id="ARBA00049893"/>
    </source>
</evidence>
<dbReference type="SUPFAM" id="SSF64438">
    <property type="entry name" value="CNF1/YfiH-like putative cysteine hydrolases"/>
    <property type="match status" value="1"/>
</dbReference>
<comment type="catalytic activity">
    <reaction evidence="1">
        <text>inosine + phosphate = alpha-D-ribose 1-phosphate + hypoxanthine</text>
        <dbReference type="Rhea" id="RHEA:27646"/>
        <dbReference type="ChEBI" id="CHEBI:17368"/>
        <dbReference type="ChEBI" id="CHEBI:17596"/>
        <dbReference type="ChEBI" id="CHEBI:43474"/>
        <dbReference type="ChEBI" id="CHEBI:57720"/>
        <dbReference type="EC" id="2.4.2.1"/>
    </reaction>
    <physiologicalReaction direction="left-to-right" evidence="1">
        <dbReference type="Rhea" id="RHEA:27647"/>
    </physiologicalReaction>
</comment>
<keyword evidence="6" id="KW-0862">Zinc</keyword>
<organism evidence="10">
    <name type="scientific">hydrocarbon metagenome</name>
    <dbReference type="NCBI Taxonomy" id="938273"/>
    <lineage>
        <taxon>unclassified sequences</taxon>
        <taxon>metagenomes</taxon>
        <taxon>ecological metagenomes</taxon>
    </lineage>
</organism>
<gene>
    <name evidence="10" type="ORF">ASZ90_007149</name>
</gene>
<proteinExistence type="inferred from homology"/>
<evidence type="ECO:0000256" key="1">
    <source>
        <dbReference type="ARBA" id="ARBA00000553"/>
    </source>
</evidence>
<dbReference type="EMBL" id="LNQE01000922">
    <property type="protein sequence ID" value="KUG23072.1"/>
    <property type="molecule type" value="Genomic_DNA"/>
</dbReference>
<evidence type="ECO:0000256" key="7">
    <source>
        <dbReference type="ARBA" id="ARBA00047989"/>
    </source>
</evidence>
<comment type="catalytic activity">
    <reaction evidence="7">
        <text>adenosine + H2O + H(+) = inosine + NH4(+)</text>
        <dbReference type="Rhea" id="RHEA:24408"/>
        <dbReference type="ChEBI" id="CHEBI:15377"/>
        <dbReference type="ChEBI" id="CHEBI:15378"/>
        <dbReference type="ChEBI" id="CHEBI:16335"/>
        <dbReference type="ChEBI" id="CHEBI:17596"/>
        <dbReference type="ChEBI" id="CHEBI:28938"/>
        <dbReference type="EC" id="3.5.4.4"/>
    </reaction>
    <physiologicalReaction direction="left-to-right" evidence="7">
        <dbReference type="Rhea" id="RHEA:24409"/>
    </physiologicalReaction>
</comment>
<evidence type="ECO:0000256" key="4">
    <source>
        <dbReference type="ARBA" id="ARBA00022723"/>
    </source>
</evidence>
<evidence type="ECO:0000256" key="3">
    <source>
        <dbReference type="ARBA" id="ARBA00022679"/>
    </source>
</evidence>
<keyword evidence="4" id="KW-0479">Metal-binding</keyword>
<evidence type="ECO:0000256" key="8">
    <source>
        <dbReference type="ARBA" id="ARBA00048968"/>
    </source>
</evidence>
<comment type="catalytic activity">
    <reaction evidence="8">
        <text>adenosine + phosphate = alpha-D-ribose 1-phosphate + adenine</text>
        <dbReference type="Rhea" id="RHEA:27642"/>
        <dbReference type="ChEBI" id="CHEBI:16335"/>
        <dbReference type="ChEBI" id="CHEBI:16708"/>
        <dbReference type="ChEBI" id="CHEBI:43474"/>
        <dbReference type="ChEBI" id="CHEBI:57720"/>
        <dbReference type="EC" id="2.4.2.1"/>
    </reaction>
    <physiologicalReaction direction="left-to-right" evidence="8">
        <dbReference type="Rhea" id="RHEA:27643"/>
    </physiologicalReaction>
</comment>
<dbReference type="NCBIfam" id="TIGR00726">
    <property type="entry name" value="peptidoglycan editing factor PgeF"/>
    <property type="match status" value="1"/>
</dbReference>
<protein>
    <recommendedName>
        <fullName evidence="11">Purine nucleoside phosphorylase</fullName>
    </recommendedName>
</protein>
<dbReference type="Pfam" id="PF02578">
    <property type="entry name" value="Cu-oxidase_4"/>
    <property type="match status" value="1"/>
</dbReference>
<evidence type="ECO:0000313" key="10">
    <source>
        <dbReference type="EMBL" id="KUG23072.1"/>
    </source>
</evidence>
<dbReference type="InterPro" id="IPR003730">
    <property type="entry name" value="Cu_polyphenol_OxRdtase"/>
</dbReference>
<dbReference type="PANTHER" id="PTHR30616:SF2">
    <property type="entry name" value="PURINE NUCLEOSIDE PHOSPHORYLASE LACC1"/>
    <property type="match status" value="1"/>
</dbReference>
<dbReference type="Gene3D" id="3.60.140.10">
    <property type="entry name" value="CNF1/YfiH-like putative cysteine hydrolases"/>
    <property type="match status" value="1"/>
</dbReference>
<dbReference type="GO" id="GO:0005507">
    <property type="term" value="F:copper ion binding"/>
    <property type="evidence" value="ECO:0007669"/>
    <property type="project" value="TreeGrafter"/>
</dbReference>
<reference evidence="10" key="1">
    <citation type="journal article" date="2015" name="Proc. Natl. Acad. Sci. U.S.A.">
        <title>Networks of energetic and metabolic interactions define dynamics in microbial communities.</title>
        <authorList>
            <person name="Embree M."/>
            <person name="Liu J.K."/>
            <person name="Al-Bassam M.M."/>
            <person name="Zengler K."/>
        </authorList>
    </citation>
    <scope>NUCLEOTIDE SEQUENCE</scope>
</reference>
<dbReference type="InterPro" id="IPR011324">
    <property type="entry name" value="Cytotoxic_necrot_fac-like_cat"/>
</dbReference>
<accession>A0A0W8FQ97</accession>
<dbReference type="InterPro" id="IPR038371">
    <property type="entry name" value="Cu_polyphenol_OxRdtase_sf"/>
</dbReference>
<dbReference type="GO" id="GO:0016787">
    <property type="term" value="F:hydrolase activity"/>
    <property type="evidence" value="ECO:0007669"/>
    <property type="project" value="UniProtKB-KW"/>
</dbReference>
<name>A0A0W8FQ97_9ZZZZ</name>
<comment type="similarity">
    <text evidence="2">Belongs to the purine nucleoside phosphorylase YfiH/LACC1 family.</text>
</comment>
<dbReference type="GO" id="GO:0017061">
    <property type="term" value="F:S-methyl-5-thioadenosine phosphorylase activity"/>
    <property type="evidence" value="ECO:0007669"/>
    <property type="project" value="UniProtKB-EC"/>
</dbReference>
<sequence length="284" mass="32032">MFRLNKKHSIQYFESSLLSECDFLTHAFCTRLGGVSEEDYASLNISFREGDLEGKVLQNWHRLAMAFSIPLENFLTLNQVHGDDIFVIKPFGDYYPEDRKLDYDAIVTNRTNLATCIKTADCVPIFIVDRIKKVIAVVHAGWRSTALAITAKVIHLLIDKYHCFPHDVLAVIGPAIGKCCFDLDAAAANDFRKHKNHEAFLFTGKRQNKYAVDLAEANRRQIMNCGIPESNIDVSDLCTSCRQDLFFSHRGSGGITGRQVNFMMIKGEAPCRVLTVGDELQHIQ</sequence>